<evidence type="ECO:0000256" key="7">
    <source>
        <dbReference type="ARBA" id="ARBA00023027"/>
    </source>
</evidence>
<evidence type="ECO:0000256" key="1">
    <source>
        <dbReference type="ARBA" id="ARBA00012612"/>
    </source>
</evidence>
<feature type="domain" description="Thioredoxin" evidence="13">
    <location>
        <begin position="1"/>
        <end position="144"/>
    </location>
</feature>
<keyword evidence="6" id="KW-0560">Oxidoreductase</keyword>
<evidence type="ECO:0000259" key="12">
    <source>
        <dbReference type="PROSITE" id="PS50135"/>
    </source>
</evidence>
<evidence type="ECO:0000256" key="5">
    <source>
        <dbReference type="ARBA" id="ARBA00022833"/>
    </source>
</evidence>
<feature type="domain" description="Thioredoxin" evidence="13">
    <location>
        <begin position="221"/>
        <end position="366"/>
    </location>
</feature>
<dbReference type="Gene3D" id="3.40.30.10">
    <property type="entry name" value="Glutaredoxin"/>
    <property type="match status" value="2"/>
</dbReference>
<evidence type="ECO:0000256" key="8">
    <source>
        <dbReference type="ARBA" id="ARBA00025782"/>
    </source>
</evidence>
<dbReference type="InterPro" id="IPR013766">
    <property type="entry name" value="Thioredoxin_domain"/>
</dbReference>
<dbReference type="CDD" id="cd02340">
    <property type="entry name" value="ZZ_NBR1_like"/>
    <property type="match status" value="1"/>
</dbReference>
<reference evidence="14" key="1">
    <citation type="submission" date="2021-02" db="EMBL/GenBank/DDBJ databases">
        <authorList>
            <person name="Nowell W R."/>
        </authorList>
    </citation>
    <scope>NUCLEOTIDE SEQUENCE</scope>
</reference>
<dbReference type="EMBL" id="CAJNOU010000928">
    <property type="protein sequence ID" value="CAF1117497.1"/>
    <property type="molecule type" value="Genomic_DNA"/>
</dbReference>
<dbReference type="Proteomes" id="UP000663874">
    <property type="component" value="Unassembled WGS sequence"/>
</dbReference>
<dbReference type="EMBL" id="CAJOAX010000099">
    <property type="protein sequence ID" value="CAF3508451.1"/>
    <property type="molecule type" value="Genomic_DNA"/>
</dbReference>
<dbReference type="EC" id="1.8.1.8" evidence="1"/>
<comment type="caution">
    <text evidence="14">The sequence shown here is derived from an EMBL/GenBank/DDBJ whole genome shotgun (WGS) entry which is preliminary data.</text>
</comment>
<dbReference type="EMBL" id="CAJOBE010006922">
    <property type="protein sequence ID" value="CAF4021177.1"/>
    <property type="molecule type" value="Genomic_DNA"/>
</dbReference>
<comment type="catalytic activity">
    <reaction evidence="9">
        <text>[protein]-dithiol + NAD(+) = [protein]-disulfide + NADH + H(+)</text>
        <dbReference type="Rhea" id="RHEA:18749"/>
        <dbReference type="Rhea" id="RHEA-COMP:10593"/>
        <dbReference type="Rhea" id="RHEA-COMP:10594"/>
        <dbReference type="ChEBI" id="CHEBI:15378"/>
        <dbReference type="ChEBI" id="CHEBI:29950"/>
        <dbReference type="ChEBI" id="CHEBI:50058"/>
        <dbReference type="ChEBI" id="CHEBI:57540"/>
        <dbReference type="ChEBI" id="CHEBI:57945"/>
        <dbReference type="EC" id="1.8.1.8"/>
    </reaction>
</comment>
<dbReference type="PROSITE" id="PS50135">
    <property type="entry name" value="ZF_ZZ_2"/>
    <property type="match status" value="1"/>
</dbReference>
<dbReference type="Pfam" id="PF00569">
    <property type="entry name" value="ZZ"/>
    <property type="match status" value="1"/>
</dbReference>
<evidence type="ECO:0000313" key="16">
    <source>
        <dbReference type="EMBL" id="CAF3508451.1"/>
    </source>
</evidence>
<organism evidence="14 18">
    <name type="scientific">Rotaria sordida</name>
    <dbReference type="NCBI Taxonomy" id="392033"/>
    <lineage>
        <taxon>Eukaryota</taxon>
        <taxon>Metazoa</taxon>
        <taxon>Spiralia</taxon>
        <taxon>Gnathifera</taxon>
        <taxon>Rotifera</taxon>
        <taxon>Eurotatoria</taxon>
        <taxon>Bdelloidea</taxon>
        <taxon>Philodinida</taxon>
        <taxon>Philodinidae</taxon>
        <taxon>Rotaria</taxon>
    </lineage>
</organism>
<dbReference type="OrthoDB" id="409136at2759"/>
<dbReference type="SUPFAM" id="SSF52833">
    <property type="entry name" value="Thioredoxin-like"/>
    <property type="match status" value="2"/>
</dbReference>
<evidence type="ECO:0000256" key="4">
    <source>
        <dbReference type="ARBA" id="ARBA00022771"/>
    </source>
</evidence>
<name>A0A814CKV6_9BILA</name>
<dbReference type="PANTHER" id="PTHR13871:SF96">
    <property type="entry name" value="THIOREDOXIN DOMAIN-CONTAINING PROTEIN"/>
    <property type="match status" value="1"/>
</dbReference>
<evidence type="ECO:0000256" key="2">
    <source>
        <dbReference type="ARBA" id="ARBA00022723"/>
    </source>
</evidence>
<feature type="domain" description="ZZ-type" evidence="12">
    <location>
        <begin position="376"/>
        <end position="425"/>
    </location>
</feature>
<keyword evidence="5" id="KW-0862">Zinc</keyword>
<keyword evidence="4 11" id="KW-0863">Zinc-finger</keyword>
<dbReference type="GO" id="GO:0047134">
    <property type="term" value="F:protein-disulfide reductase [NAD(P)H] activity"/>
    <property type="evidence" value="ECO:0007669"/>
    <property type="project" value="UniProtKB-EC"/>
</dbReference>
<evidence type="ECO:0000313" key="17">
    <source>
        <dbReference type="EMBL" id="CAF4021177.1"/>
    </source>
</evidence>
<dbReference type="InterPro" id="IPR036249">
    <property type="entry name" value="Thioredoxin-like_sf"/>
</dbReference>
<sequence length="429" mass="49049">MTFSELLGEKLLQHNESGDEYAEISTNQLHDKTVALYFSAHWCPPCRRFTPQLAEIFKQLDNEFKNKLEIVFVSSDEDQATFDEYFKEMPWKALPYSDRDRSIELGEKFNIEGIPTLVILSPTCEKITSDGVEEVRAASNKALEEWSQGKCLFWSREAREGEFVWKNATCNLCYMNPLVGPHHGCTNKECSFDLCETCVPNNKHEHPLVEYLIPKKIYPLETLFKSVPYLLNPNSDEKVETKTLWQNDVKSVGFYFSAHWCPPCRGFTPILAELYKEIQATSHGFRIVFISCDRDEESFKNYHSEMPWPAVPLDAGALLKLYFQFSGIPSLFVLSSDGTVLSSRGRNDVSSKGIEALQSWARGEKLPSPSPDEYQWSYVRCDGCNMNPLIGQRYCCLTCGNYDLCSACEKKGHEHPLERVPQPNDDDDD</sequence>
<evidence type="ECO:0000256" key="10">
    <source>
        <dbReference type="ARBA" id="ARBA00047804"/>
    </source>
</evidence>
<evidence type="ECO:0000256" key="9">
    <source>
        <dbReference type="ARBA" id="ARBA00047388"/>
    </source>
</evidence>
<comment type="catalytic activity">
    <reaction evidence="10">
        <text>[protein]-dithiol + NADP(+) = [protein]-disulfide + NADPH + H(+)</text>
        <dbReference type="Rhea" id="RHEA:18753"/>
        <dbReference type="Rhea" id="RHEA-COMP:10593"/>
        <dbReference type="Rhea" id="RHEA-COMP:10594"/>
        <dbReference type="ChEBI" id="CHEBI:15378"/>
        <dbReference type="ChEBI" id="CHEBI:29950"/>
        <dbReference type="ChEBI" id="CHEBI:50058"/>
        <dbReference type="ChEBI" id="CHEBI:57783"/>
        <dbReference type="ChEBI" id="CHEBI:58349"/>
        <dbReference type="EC" id="1.8.1.8"/>
    </reaction>
</comment>
<dbReference type="Proteomes" id="UP000663823">
    <property type="component" value="Unassembled WGS sequence"/>
</dbReference>
<evidence type="ECO:0000256" key="6">
    <source>
        <dbReference type="ARBA" id="ARBA00023002"/>
    </source>
</evidence>
<evidence type="ECO:0000259" key="13">
    <source>
        <dbReference type="PROSITE" id="PS51352"/>
    </source>
</evidence>
<dbReference type="SUPFAM" id="SSF57850">
    <property type="entry name" value="RING/U-box"/>
    <property type="match status" value="2"/>
</dbReference>
<evidence type="ECO:0000313" key="14">
    <source>
        <dbReference type="EMBL" id="CAF0942738.1"/>
    </source>
</evidence>
<dbReference type="AlphaFoldDB" id="A0A814CKV6"/>
<evidence type="ECO:0000256" key="3">
    <source>
        <dbReference type="ARBA" id="ARBA00022737"/>
    </source>
</evidence>
<dbReference type="EMBL" id="CAJNOO010000436">
    <property type="protein sequence ID" value="CAF0942738.1"/>
    <property type="molecule type" value="Genomic_DNA"/>
</dbReference>
<protein>
    <recommendedName>
        <fullName evidence="1">protein-disulfide reductase</fullName>
        <ecNumber evidence="1">1.8.1.8</ecNumber>
    </recommendedName>
</protein>
<evidence type="ECO:0000313" key="18">
    <source>
        <dbReference type="Proteomes" id="UP000663882"/>
    </source>
</evidence>
<dbReference type="PROSITE" id="PS51352">
    <property type="entry name" value="THIOREDOXIN_2"/>
    <property type="match status" value="2"/>
</dbReference>
<dbReference type="SMART" id="SM00291">
    <property type="entry name" value="ZnF_ZZ"/>
    <property type="match status" value="2"/>
</dbReference>
<comment type="similarity">
    <text evidence="8">Belongs to the nucleoredoxin family.</text>
</comment>
<dbReference type="InterPro" id="IPR000433">
    <property type="entry name" value="Znf_ZZ"/>
</dbReference>
<dbReference type="Pfam" id="PF13905">
    <property type="entry name" value="Thioredoxin_8"/>
    <property type="match status" value="2"/>
</dbReference>
<dbReference type="GO" id="GO:0008270">
    <property type="term" value="F:zinc ion binding"/>
    <property type="evidence" value="ECO:0007669"/>
    <property type="project" value="UniProtKB-KW"/>
</dbReference>
<dbReference type="Proteomes" id="UP000663882">
    <property type="component" value="Unassembled WGS sequence"/>
</dbReference>
<gene>
    <name evidence="17" type="ORF">FNK824_LOCUS27082</name>
    <name evidence="16" type="ORF">OTI717_LOCUS2117</name>
    <name evidence="14" type="ORF">RFH988_LOCUS11180</name>
    <name evidence="15" type="ORF">SEV965_LOCUS16720</name>
</gene>
<dbReference type="InterPro" id="IPR012336">
    <property type="entry name" value="Thioredoxin-like_fold"/>
</dbReference>
<evidence type="ECO:0000256" key="11">
    <source>
        <dbReference type="PROSITE-ProRule" id="PRU00228"/>
    </source>
</evidence>
<dbReference type="PANTHER" id="PTHR13871">
    <property type="entry name" value="THIOREDOXIN"/>
    <property type="match status" value="1"/>
</dbReference>
<keyword evidence="3" id="KW-0677">Repeat</keyword>
<dbReference type="InterPro" id="IPR052259">
    <property type="entry name" value="Nucleoredoxin-like"/>
</dbReference>
<accession>A0A814CKV6</accession>
<dbReference type="Proteomes" id="UP000663889">
    <property type="component" value="Unassembled WGS sequence"/>
</dbReference>
<proteinExistence type="inferred from homology"/>
<dbReference type="PROSITE" id="PS01357">
    <property type="entry name" value="ZF_ZZ_1"/>
    <property type="match status" value="1"/>
</dbReference>
<dbReference type="Gene3D" id="3.30.60.90">
    <property type="match status" value="2"/>
</dbReference>
<evidence type="ECO:0000313" key="15">
    <source>
        <dbReference type="EMBL" id="CAF1117497.1"/>
    </source>
</evidence>
<keyword evidence="7" id="KW-0520">NAD</keyword>
<dbReference type="InterPro" id="IPR043145">
    <property type="entry name" value="Znf_ZZ_sf"/>
</dbReference>
<keyword evidence="2" id="KW-0479">Metal-binding</keyword>